<sequence>MHEQTAELIAFPIDRRMALVKRAAGELSALSGEAANGYWRATARRLLQELTEQGRDMDAARREVLRFFEAVQAEFRKELAQRRSSASA</sequence>
<dbReference type="EMBL" id="PXYK01000009">
    <property type="protein sequence ID" value="PSJ60575.1"/>
    <property type="molecule type" value="Genomic_DNA"/>
</dbReference>
<keyword evidence="2" id="KW-1185">Reference proteome</keyword>
<dbReference type="AlphaFoldDB" id="A0A2P7SDY8"/>
<dbReference type="RefSeq" id="WP_106772310.1">
    <property type="nucleotide sequence ID" value="NZ_PXYK01000009.1"/>
</dbReference>
<dbReference type="Pfam" id="PF19551">
    <property type="entry name" value="DUF6074"/>
    <property type="match status" value="1"/>
</dbReference>
<comment type="caution">
    <text evidence="1">The sequence shown here is derived from an EMBL/GenBank/DDBJ whole genome shotgun (WGS) entry which is preliminary data.</text>
</comment>
<evidence type="ECO:0000313" key="2">
    <source>
        <dbReference type="Proteomes" id="UP000241229"/>
    </source>
</evidence>
<dbReference type="InterPro" id="IPR045720">
    <property type="entry name" value="DUF6074"/>
</dbReference>
<reference evidence="1 2" key="1">
    <citation type="submission" date="2018-03" db="EMBL/GenBank/DDBJ databases">
        <title>The draft genome of Mesorhizobium sp. 6GN-30.</title>
        <authorList>
            <person name="Liu L."/>
            <person name="Li L."/>
            <person name="Wang T."/>
            <person name="Zhang X."/>
            <person name="Liang L."/>
        </authorList>
    </citation>
    <scope>NUCLEOTIDE SEQUENCE [LARGE SCALE GENOMIC DNA]</scope>
    <source>
        <strain evidence="1 2">6GN30</strain>
    </source>
</reference>
<name>A0A2P7SDY8_9HYPH</name>
<accession>A0A2P7SDY8</accession>
<dbReference type="OrthoDB" id="8083007at2"/>
<organism evidence="1 2">
    <name type="scientific">Kumtagia ephedrae</name>
    <dbReference type="NCBI Taxonomy" id="2116701"/>
    <lineage>
        <taxon>Bacteria</taxon>
        <taxon>Pseudomonadati</taxon>
        <taxon>Pseudomonadota</taxon>
        <taxon>Alphaproteobacteria</taxon>
        <taxon>Hyphomicrobiales</taxon>
        <taxon>Phyllobacteriaceae</taxon>
        <taxon>Kumtagia</taxon>
    </lineage>
</organism>
<gene>
    <name evidence="1" type="ORF">C7I84_11415</name>
</gene>
<dbReference type="Proteomes" id="UP000241229">
    <property type="component" value="Unassembled WGS sequence"/>
</dbReference>
<proteinExistence type="predicted"/>
<evidence type="ECO:0000313" key="1">
    <source>
        <dbReference type="EMBL" id="PSJ60575.1"/>
    </source>
</evidence>
<protein>
    <submittedName>
        <fullName evidence="1">Uncharacterized protein</fullName>
    </submittedName>
</protein>